<evidence type="ECO:0000256" key="6">
    <source>
        <dbReference type="ARBA" id="ARBA00022842"/>
    </source>
</evidence>
<comment type="similarity">
    <text evidence="2 8">Belongs to the FAN1 family.</text>
</comment>
<keyword evidence="4 8" id="KW-0479">Metal-binding</keyword>
<dbReference type="Proteomes" id="UP000053477">
    <property type="component" value="Unassembled WGS sequence"/>
</dbReference>
<keyword evidence="7 8" id="KW-0464">Manganese</keyword>
<dbReference type="InterPro" id="IPR011856">
    <property type="entry name" value="tRNA_endonuc-like_dom_sf"/>
</dbReference>
<keyword evidence="3 8" id="KW-0540">Nuclease</keyword>
<dbReference type="InterPro" id="IPR049125">
    <property type="entry name" value="FAN1-like_WH"/>
</dbReference>
<dbReference type="Pfam" id="PF21315">
    <property type="entry name" value="FAN1_HTH"/>
    <property type="match status" value="1"/>
</dbReference>
<evidence type="ECO:0000313" key="12">
    <source>
        <dbReference type="Proteomes" id="UP000053477"/>
    </source>
</evidence>
<comment type="function">
    <text evidence="8">Nuclease required for the repair of DNA interstrand cross-links (ICL). Acts as a 5'-3' exonuclease that anchors at a cut end of DNA and cleaves DNA successively at every third nucleotide, allowing to excise an ICL from one strand through flanking incisions.</text>
</comment>
<dbReference type="SMART" id="SM00990">
    <property type="entry name" value="VRR_NUC"/>
    <property type="match status" value="1"/>
</dbReference>
<evidence type="ECO:0000256" key="1">
    <source>
        <dbReference type="ARBA" id="ARBA00000983"/>
    </source>
</evidence>
<comment type="catalytic activity">
    <reaction evidence="1 8">
        <text>Hydrolytically removes 5'-nucleotides successively from the 3'-hydroxy termini of 3'-hydroxy-terminated oligonucleotides.</text>
        <dbReference type="EC" id="3.1.4.1"/>
    </reaction>
</comment>
<evidence type="ECO:0000256" key="2">
    <source>
        <dbReference type="ARBA" id="ARBA00005533"/>
    </source>
</evidence>
<organism evidence="11 12">
    <name type="scientific">Schizopora paradoxa</name>
    <dbReference type="NCBI Taxonomy" id="27342"/>
    <lineage>
        <taxon>Eukaryota</taxon>
        <taxon>Fungi</taxon>
        <taxon>Dikarya</taxon>
        <taxon>Basidiomycota</taxon>
        <taxon>Agaricomycotina</taxon>
        <taxon>Agaricomycetes</taxon>
        <taxon>Hymenochaetales</taxon>
        <taxon>Schizoporaceae</taxon>
        <taxon>Schizopora</taxon>
    </lineage>
</organism>
<keyword evidence="8" id="KW-0234">DNA repair</keyword>
<dbReference type="AlphaFoldDB" id="A0A0H2S5N0"/>
<dbReference type="OrthoDB" id="258143at2759"/>
<evidence type="ECO:0000256" key="5">
    <source>
        <dbReference type="ARBA" id="ARBA00022801"/>
    </source>
</evidence>
<dbReference type="GO" id="GO:0017108">
    <property type="term" value="F:5'-flap endonuclease activity"/>
    <property type="evidence" value="ECO:0007669"/>
    <property type="project" value="TreeGrafter"/>
</dbReference>
<feature type="compositionally biased region" description="Basic and acidic residues" evidence="9">
    <location>
        <begin position="974"/>
        <end position="983"/>
    </location>
</feature>
<dbReference type="InterPro" id="IPR033315">
    <property type="entry name" value="Fan1-like"/>
</dbReference>
<dbReference type="GO" id="GO:0005634">
    <property type="term" value="C:nucleus"/>
    <property type="evidence" value="ECO:0007669"/>
    <property type="project" value="UniProtKB-SubCell"/>
</dbReference>
<feature type="region of interest" description="Disordered" evidence="9">
    <location>
        <begin position="936"/>
        <end position="998"/>
    </location>
</feature>
<keyword evidence="8" id="KW-0227">DNA damage</keyword>
<dbReference type="InParanoid" id="A0A0H2S5N0"/>
<name>A0A0H2S5N0_9AGAM</name>
<dbReference type="PANTHER" id="PTHR15749">
    <property type="entry name" value="FANCONI-ASSOCIATED NUCLEASE 1"/>
    <property type="match status" value="1"/>
</dbReference>
<sequence>MSYRPSSSSTLADNLVHWSIPVSGDDDDEEEASTFLDVLEGPGGSEKGKAKESMYVSLCEGMVKTVLEKESFLFSAEELEFFVSYKNLSYNARYLLARLLVRKVGKWFRFKELKYVSELGVEGIEGAIEELCSFSKKKSANERAASIFRALSTLDENMPEQKDHENALMIFAEDETNASMPELLECLNVDELKEVARTMKLSSNLTTRKSLTTALLDAATKQSTIKPFAKPVKKGKFSGKDANPQKFTQSVLNFTQIASGASPSPKKPGSASVPTLRKMALGYLKKCIRVNGEINALFHRLHIIYFRSMEHPTTLLTPALLKWCRKRYYANYTYERTSTIFPSREALLAFEEALRMEAIMECMLEGGADEEDVIEAFDKWASSSRPDEMEAPVIPTESDDDYDPNDFTMAPDPPPQEPEVEDNADSEKKETQAAFNARRVLRVFNRVYPRWQQLCRIRKADKSQETRTNGLSRFDEGWILTRIVYKGALAFGCLKNYVRESEILEELLAQRFWRRGKRGAWYDRLALVLMHHVARKSTKRAMSVQSKDVQDGDNNSISCKDDRQKILQRALDVVVAGLNDTDTHIVQRQALEHRLTRLEKQLKLPKAERHECEGKLEKAEEILVMGMRVYKDPTIVVTDKTKKYINNAQVVDCQVPVAVQLLGKDAVRKHNEAQQKKKADAAKKPWKGKSLWIGRGLKDVTVECVALEYYESLGFKGFHSEGSIVSTIFGLLFWDIIFLNVPGAFETPYQSAPLDIASECFYFARRDAIEARLKDIENGKAREILARIDDEHREKATMCVGVRWDIYEKSDLVEIVKLLTPEGLSMICRLFCEDYGGRMSGIPDLLVWRSKDSTIKFVEVKGPGDGLSENQKVWIDVMLRSGITVELCRVAEKGSDDLLNKKRRVKRKMKPIIKKDLRFQDEAEDSPEVIVVDEDDDAELENEQVEECPEDSFCKSEEPPERPAKRRRVSEPTTRCDEFDRGSSPDIPLLLHAKSTTF</sequence>
<comment type="subcellular location">
    <subcellularLocation>
        <location evidence="8">Nucleus</location>
    </subcellularLocation>
</comment>
<dbReference type="InterPro" id="IPR049126">
    <property type="entry name" value="FAN1-like_TPR"/>
</dbReference>
<dbReference type="FunCoup" id="A0A0H2S5N0">
    <property type="interactions" value="321"/>
</dbReference>
<evidence type="ECO:0000256" key="8">
    <source>
        <dbReference type="RuleBase" id="RU365033"/>
    </source>
</evidence>
<evidence type="ECO:0000256" key="3">
    <source>
        <dbReference type="ARBA" id="ARBA00022722"/>
    </source>
</evidence>
<dbReference type="Gene3D" id="3.40.1350.10">
    <property type="match status" value="1"/>
</dbReference>
<feature type="compositionally biased region" description="Acidic residues" evidence="9">
    <location>
        <begin position="936"/>
        <end position="950"/>
    </location>
</feature>
<evidence type="ECO:0000313" key="11">
    <source>
        <dbReference type="EMBL" id="KLO19274.1"/>
    </source>
</evidence>
<proteinExistence type="inferred from homology"/>
<dbReference type="GO" id="GO:0004528">
    <property type="term" value="F:phosphodiesterase I activity"/>
    <property type="evidence" value="ECO:0007669"/>
    <property type="project" value="UniProtKB-EC"/>
</dbReference>
<evidence type="ECO:0000259" key="10">
    <source>
        <dbReference type="SMART" id="SM00990"/>
    </source>
</evidence>
<dbReference type="Pfam" id="PF08774">
    <property type="entry name" value="VRR_NUC"/>
    <property type="match status" value="1"/>
</dbReference>
<dbReference type="GO" id="GO:0008409">
    <property type="term" value="F:5'-3' exonuclease activity"/>
    <property type="evidence" value="ECO:0007669"/>
    <property type="project" value="TreeGrafter"/>
</dbReference>
<reference evidence="11 12" key="1">
    <citation type="submission" date="2015-04" db="EMBL/GenBank/DDBJ databases">
        <title>Complete genome sequence of Schizopora paradoxa KUC8140, a cosmopolitan wood degrader in East Asia.</title>
        <authorList>
            <consortium name="DOE Joint Genome Institute"/>
            <person name="Min B."/>
            <person name="Park H."/>
            <person name="Jang Y."/>
            <person name="Kim J.-J."/>
            <person name="Kim K.H."/>
            <person name="Pangilinan J."/>
            <person name="Lipzen A."/>
            <person name="Riley R."/>
            <person name="Grigoriev I.V."/>
            <person name="Spatafora J.W."/>
            <person name="Choi I.-G."/>
        </authorList>
    </citation>
    <scope>NUCLEOTIDE SEQUENCE [LARGE SCALE GENOMIC DNA]</scope>
    <source>
        <strain evidence="11 12">KUC8140</strain>
    </source>
</reference>
<dbReference type="PANTHER" id="PTHR15749:SF4">
    <property type="entry name" value="FANCONI-ASSOCIATED NUCLEASE 1"/>
    <property type="match status" value="1"/>
</dbReference>
<comment type="cofactor">
    <cofactor evidence="8">
        <name>Mg(2+)</name>
        <dbReference type="ChEBI" id="CHEBI:18420"/>
    </cofactor>
    <cofactor evidence="8">
        <name>Mn(2+)</name>
        <dbReference type="ChEBI" id="CHEBI:29035"/>
    </cofactor>
</comment>
<dbReference type="GO" id="GO:0036297">
    <property type="term" value="P:interstrand cross-link repair"/>
    <property type="evidence" value="ECO:0007669"/>
    <property type="project" value="InterPro"/>
</dbReference>
<keyword evidence="6 8" id="KW-0460">Magnesium</keyword>
<feature type="compositionally biased region" description="Basic and acidic residues" evidence="9">
    <location>
        <begin position="952"/>
        <end position="963"/>
    </location>
</feature>
<gene>
    <name evidence="11" type="ORF">SCHPADRAFT_924671</name>
</gene>
<keyword evidence="8" id="KW-0539">Nucleus</keyword>
<dbReference type="InterPro" id="IPR049132">
    <property type="entry name" value="FAN1-like_euk"/>
</dbReference>
<evidence type="ECO:0000256" key="4">
    <source>
        <dbReference type="ARBA" id="ARBA00022723"/>
    </source>
</evidence>
<accession>A0A0H2S5N0</accession>
<protein>
    <recommendedName>
        <fullName evidence="8">Fanconi-associated nuclease</fullName>
        <ecNumber evidence="8">3.1.4.1</ecNumber>
    </recommendedName>
</protein>
<dbReference type="EMBL" id="KQ085888">
    <property type="protein sequence ID" value="KLO19274.1"/>
    <property type="molecule type" value="Genomic_DNA"/>
</dbReference>
<dbReference type="CDD" id="cd22326">
    <property type="entry name" value="FAN1-like"/>
    <property type="match status" value="1"/>
</dbReference>
<feature type="domain" description="VRR-NUC" evidence="10">
    <location>
        <begin position="776"/>
        <end position="892"/>
    </location>
</feature>
<dbReference type="InterPro" id="IPR014883">
    <property type="entry name" value="VRR_NUC"/>
</dbReference>
<dbReference type="GO" id="GO:0046872">
    <property type="term" value="F:metal ion binding"/>
    <property type="evidence" value="ECO:0007669"/>
    <property type="project" value="UniProtKB-KW"/>
</dbReference>
<evidence type="ECO:0000256" key="9">
    <source>
        <dbReference type="SAM" id="MobiDB-lite"/>
    </source>
</evidence>
<evidence type="ECO:0000256" key="7">
    <source>
        <dbReference type="ARBA" id="ARBA00023211"/>
    </source>
</evidence>
<dbReference type="Pfam" id="PF21170">
    <property type="entry name" value="FAN1_TPR"/>
    <property type="match status" value="1"/>
</dbReference>
<dbReference type="GO" id="GO:0070336">
    <property type="term" value="F:flap-structured DNA binding"/>
    <property type="evidence" value="ECO:0007669"/>
    <property type="project" value="TreeGrafter"/>
</dbReference>
<dbReference type="EC" id="3.1.4.1" evidence="8"/>
<feature type="region of interest" description="Disordered" evidence="9">
    <location>
        <begin position="382"/>
        <end position="429"/>
    </location>
</feature>
<keyword evidence="5 8" id="KW-0378">Hydrolase</keyword>
<dbReference type="STRING" id="27342.A0A0H2S5N0"/>
<keyword evidence="12" id="KW-1185">Reference proteome</keyword>